<feature type="compositionally biased region" description="Acidic residues" evidence="3">
    <location>
        <begin position="275"/>
        <end position="298"/>
    </location>
</feature>
<dbReference type="InterPro" id="IPR036055">
    <property type="entry name" value="LDL_receptor-like_sf"/>
</dbReference>
<evidence type="ECO:0000313" key="5">
    <source>
        <dbReference type="EMBL" id="KAL3086048.1"/>
    </source>
</evidence>
<feature type="transmembrane region" description="Helical" evidence="4">
    <location>
        <begin position="16"/>
        <end position="36"/>
    </location>
</feature>
<evidence type="ECO:0000256" key="1">
    <source>
        <dbReference type="ARBA" id="ARBA00023157"/>
    </source>
</evidence>
<evidence type="ECO:0000313" key="6">
    <source>
        <dbReference type="Proteomes" id="UP001620626"/>
    </source>
</evidence>
<keyword evidence="4" id="KW-0812">Transmembrane</keyword>
<dbReference type="Proteomes" id="UP001620626">
    <property type="component" value="Unassembled WGS sequence"/>
</dbReference>
<evidence type="ECO:0000256" key="4">
    <source>
        <dbReference type="SAM" id="Phobius"/>
    </source>
</evidence>
<feature type="compositionally biased region" description="Polar residues" evidence="3">
    <location>
        <begin position="299"/>
        <end position="314"/>
    </location>
</feature>
<sequence length="495" mass="55891">MGHFALLSPIRINCKLLLLFLLLSTIIIIALIGPFPEGIGAVKHLRQFVYPPPFHCLPLEGGGGSFNQLPQSLTLQWKFAVIAPQFQPPIGVGVREERLMLLLLVGWVGDGWAGELEATDGQRTTTKERAENGLLLRHKNDNKIVVVFFRWNWPLNRKRAMGRQKTGEKCQRRNGRRHHQLAAALNRRRTAIFAVLLLIDTFASVAAMAGGQRQLGMARTTTTESIGTVDEANREFVQSLRIKALQHLQRSLESLSSLTANSLMLNAALQPSEETPNEDEEEKSWEEKEREEEEEETEQQNPLFTTTAANSVPSNGAKRNGILRIRADLKEIPLSSAMVDDFGTVTSPTMTTTTTTIAPAEEAWQQISERSPSTRARHLRSAAGRHHHHHNHKGGGERHGTTQQHRRRRKGCPTVQGKDQLLCPTRNSQRYDVCITRDQLCDRQRDCPGGEDEDPRHCFFFRPLEHSLKTISHAVLLLVDTVMREQEEQQQRNEL</sequence>
<dbReference type="PANTHER" id="PTHR21105">
    <property type="entry name" value="GH16255P"/>
    <property type="match status" value="1"/>
</dbReference>
<feature type="compositionally biased region" description="Basic residues" evidence="3">
    <location>
        <begin position="377"/>
        <end position="393"/>
    </location>
</feature>
<protein>
    <submittedName>
        <fullName evidence="5">Uncharacterized protein</fullName>
    </submittedName>
</protein>
<keyword evidence="4" id="KW-0472">Membrane</keyword>
<dbReference type="SUPFAM" id="SSF57424">
    <property type="entry name" value="LDL receptor-like module"/>
    <property type="match status" value="1"/>
</dbReference>
<dbReference type="CDD" id="cd00112">
    <property type="entry name" value="LDLa"/>
    <property type="match status" value="1"/>
</dbReference>
<comment type="caution">
    <text evidence="2">Lacks conserved residue(s) required for the propagation of feature annotation.</text>
</comment>
<name>A0ABD2J6H9_9BILA</name>
<organism evidence="5 6">
    <name type="scientific">Heterodera trifolii</name>
    <dbReference type="NCBI Taxonomy" id="157864"/>
    <lineage>
        <taxon>Eukaryota</taxon>
        <taxon>Metazoa</taxon>
        <taxon>Ecdysozoa</taxon>
        <taxon>Nematoda</taxon>
        <taxon>Chromadorea</taxon>
        <taxon>Rhabditida</taxon>
        <taxon>Tylenchina</taxon>
        <taxon>Tylenchomorpha</taxon>
        <taxon>Tylenchoidea</taxon>
        <taxon>Heteroderidae</taxon>
        <taxon>Heteroderinae</taxon>
        <taxon>Heterodera</taxon>
    </lineage>
</organism>
<comment type="caution">
    <text evidence="5">The sequence shown here is derived from an EMBL/GenBank/DDBJ whole genome shotgun (WGS) entry which is preliminary data.</text>
</comment>
<dbReference type="AlphaFoldDB" id="A0ABD2J6H9"/>
<evidence type="ECO:0000256" key="2">
    <source>
        <dbReference type="PROSITE-ProRule" id="PRU00124"/>
    </source>
</evidence>
<feature type="region of interest" description="Disordered" evidence="3">
    <location>
        <begin position="377"/>
        <end position="419"/>
    </location>
</feature>
<gene>
    <name evidence="5" type="ORF">niasHT_030472</name>
</gene>
<proteinExistence type="predicted"/>
<dbReference type="PROSITE" id="PS01209">
    <property type="entry name" value="LDLRA_1"/>
    <property type="match status" value="1"/>
</dbReference>
<accession>A0ABD2J6H9</accession>
<reference evidence="5 6" key="1">
    <citation type="submission" date="2024-10" db="EMBL/GenBank/DDBJ databases">
        <authorList>
            <person name="Kim D."/>
        </authorList>
    </citation>
    <scope>NUCLEOTIDE SEQUENCE [LARGE SCALE GENOMIC DNA]</scope>
    <source>
        <strain evidence="5">BH-2024</strain>
    </source>
</reference>
<dbReference type="EMBL" id="JBICBT010001050">
    <property type="protein sequence ID" value="KAL3086048.1"/>
    <property type="molecule type" value="Genomic_DNA"/>
</dbReference>
<evidence type="ECO:0000256" key="3">
    <source>
        <dbReference type="SAM" id="MobiDB-lite"/>
    </source>
</evidence>
<dbReference type="Gene3D" id="4.10.400.10">
    <property type="entry name" value="Low-density Lipoprotein Receptor"/>
    <property type="match status" value="1"/>
</dbReference>
<keyword evidence="4" id="KW-1133">Transmembrane helix</keyword>
<dbReference type="SMART" id="SM00192">
    <property type="entry name" value="LDLa"/>
    <property type="match status" value="1"/>
</dbReference>
<dbReference type="InterPro" id="IPR023415">
    <property type="entry name" value="LDLR_class-A_CS"/>
</dbReference>
<dbReference type="InterPro" id="IPR002172">
    <property type="entry name" value="LDrepeatLR_classA_rpt"/>
</dbReference>
<feature type="region of interest" description="Disordered" evidence="3">
    <location>
        <begin position="268"/>
        <end position="317"/>
    </location>
</feature>
<keyword evidence="1" id="KW-1015">Disulfide bond</keyword>
<keyword evidence="6" id="KW-1185">Reference proteome</keyword>
<dbReference type="PROSITE" id="PS50068">
    <property type="entry name" value="LDLRA_2"/>
    <property type="match status" value="1"/>
</dbReference>
<dbReference type="PANTHER" id="PTHR21105:SF0">
    <property type="entry name" value="GH16255P"/>
    <property type="match status" value="1"/>
</dbReference>